<accession>A0A226C0R4</accession>
<comment type="similarity">
    <text evidence="2">Belongs to the TmcAL family.</text>
</comment>
<feature type="binding site" evidence="2">
    <location>
        <begin position="39"/>
        <end position="52"/>
    </location>
    <ligand>
        <name>ATP</name>
        <dbReference type="ChEBI" id="CHEBI:30616"/>
    </ligand>
</feature>
<feature type="binding site" evidence="2">
    <location>
        <begin position="212"/>
        <end position="213"/>
    </location>
    <ligand>
        <name>ATP</name>
        <dbReference type="ChEBI" id="CHEBI:30616"/>
    </ligand>
</feature>
<dbReference type="PANTHER" id="PTHR37825:SF1">
    <property type="entry name" value="TRNA(MET) CYTIDINE ACETATE LIGASE"/>
    <property type="match status" value="1"/>
</dbReference>
<keyword evidence="2" id="KW-0694">RNA-binding</keyword>
<dbReference type="Gene3D" id="3.40.50.620">
    <property type="entry name" value="HUPs"/>
    <property type="match status" value="1"/>
</dbReference>
<name>A0A226C0R4_9FIRM</name>
<comment type="function">
    <text evidence="2">Catalyzes the formation of N(4)-acetylcytidine (ac(4)C) at the wobble position of elongator tRNA(Met), using acetate and ATP as substrates. First activates an acetate ion to form acetyladenylate (Ac-AMP) and then transfers the acetyl group to tRNA to form ac(4)C34.</text>
</comment>
<sequence length="429" mass="49151">MKEIIYSMEKIYILNGENILMINLKYLKGGYIMNGLGIVAEYNPFHIGHMYHINQSINKLNPDFTVAILSGNWVQRGEPAIIDKWKRTRAALNHGIDLVIELPYIWATQSAAEFAFGSVSLLNALNCVSYQTFGSESNDISSLYKAAYKATYETEEFKSTLQYHLDKGKTYSEAYTIALDLETSNPNDILGLEYLKNHIKLNTNIESSTIQRIGSSYTNTDFSGKFSSASAIRKIIKEDNSIETLSETVPDKSYQLLLDAYKNNDTVFLEHLGDFILYKLRVTDSKKLCKIVEWEPGMENLFKSAALESNYFENFITKCKTKRYTRARINRFLIHSLVDLNKESVKNFNYFGPPYIRILGMNSNGRKALKTISKQSSSPIITRPRNDLRKLDEYARTCFEWEVKTTALYNLIRDKTGKEEFSTPPIVLK</sequence>
<dbReference type="SUPFAM" id="SSF52374">
    <property type="entry name" value="Nucleotidylyl transferase"/>
    <property type="match status" value="1"/>
</dbReference>
<dbReference type="GO" id="GO:0005524">
    <property type="term" value="F:ATP binding"/>
    <property type="evidence" value="ECO:0007669"/>
    <property type="project" value="UniProtKB-KW"/>
</dbReference>
<keyword evidence="2" id="KW-0963">Cytoplasm</keyword>
<dbReference type="GO" id="GO:0005737">
    <property type="term" value="C:cytoplasm"/>
    <property type="evidence" value="ECO:0007669"/>
    <property type="project" value="UniProtKB-SubCell"/>
</dbReference>
<proteinExistence type="inferred from homology"/>
<dbReference type="PANTHER" id="PTHR37825">
    <property type="entry name" value="TRNA(MET) CYTIDINE ACETATE LIGASE"/>
    <property type="match status" value="1"/>
</dbReference>
<dbReference type="InterPro" id="IPR008513">
    <property type="entry name" value="tRNA(Met)_cyd_acetate_ligase"/>
</dbReference>
<evidence type="ECO:0000256" key="2">
    <source>
        <dbReference type="HAMAP-Rule" id="MF_01539"/>
    </source>
</evidence>
<comment type="caution">
    <text evidence="3">The sequence shown here is derived from an EMBL/GenBank/DDBJ whole genome shotgun (WGS) entry which is preliminary data.</text>
</comment>
<dbReference type="EC" id="6.3.4.-" evidence="2"/>
<feature type="binding site" evidence="2">
    <location>
        <position position="134"/>
    </location>
    <ligand>
        <name>ATP</name>
        <dbReference type="ChEBI" id="CHEBI:30616"/>
    </ligand>
</feature>
<dbReference type="HAMAP" id="MF_01539">
    <property type="entry name" value="TmcAL"/>
    <property type="match status" value="1"/>
</dbReference>
<dbReference type="InterPro" id="IPR014729">
    <property type="entry name" value="Rossmann-like_a/b/a_fold"/>
</dbReference>
<keyword evidence="2" id="KW-0547">Nucleotide-binding</keyword>
<keyword evidence="2" id="KW-0436">Ligase</keyword>
<comment type="catalytic activity">
    <reaction evidence="2">
        <text>cytidine(34) in elongator tRNA(Met) + acetate + ATP = N(4)-acetylcytidine(34) in elongator tRNA(Met) + AMP + diphosphate</text>
        <dbReference type="Rhea" id="RHEA:58144"/>
        <dbReference type="Rhea" id="RHEA-COMP:10693"/>
        <dbReference type="Rhea" id="RHEA-COMP:10694"/>
        <dbReference type="ChEBI" id="CHEBI:30089"/>
        <dbReference type="ChEBI" id="CHEBI:30616"/>
        <dbReference type="ChEBI" id="CHEBI:33019"/>
        <dbReference type="ChEBI" id="CHEBI:74900"/>
        <dbReference type="ChEBI" id="CHEBI:82748"/>
        <dbReference type="ChEBI" id="CHEBI:456215"/>
    </reaction>
</comment>
<gene>
    <name evidence="2" type="primary">tmcAL</name>
    <name evidence="3" type="ORF">CDO51_04755</name>
</gene>
<feature type="binding site" evidence="2">
    <location>
        <position position="187"/>
    </location>
    <ligand>
        <name>ATP</name>
        <dbReference type="ChEBI" id="CHEBI:30616"/>
    </ligand>
</feature>
<evidence type="ECO:0000256" key="1">
    <source>
        <dbReference type="ARBA" id="ARBA00022694"/>
    </source>
</evidence>
<keyword evidence="2" id="KW-0067">ATP-binding</keyword>
<evidence type="ECO:0000313" key="3">
    <source>
        <dbReference type="EMBL" id="OWZ84184.1"/>
    </source>
</evidence>
<protein>
    <recommendedName>
        <fullName evidence="2">tRNA(Met) cytidine acetate ligase</fullName>
        <ecNumber evidence="2">6.3.4.-</ecNumber>
    </recommendedName>
</protein>
<reference evidence="3 4" key="1">
    <citation type="submission" date="2017-06" db="EMBL/GenBank/DDBJ databases">
        <title>Draft Genome Sequence of Natranaerobius trueperi halophilic, alkalithermophilic bacteria from soda lakes.</title>
        <authorList>
            <person name="Zhao B."/>
        </authorList>
    </citation>
    <scope>NUCLEOTIDE SEQUENCE [LARGE SCALE GENOMIC DNA]</scope>
    <source>
        <strain evidence="3 4">DSM 18760</strain>
    </source>
</reference>
<dbReference type="GO" id="GO:0000049">
    <property type="term" value="F:tRNA binding"/>
    <property type="evidence" value="ECO:0007669"/>
    <property type="project" value="UniProtKB-KW"/>
</dbReference>
<organism evidence="3 4">
    <name type="scientific">Natranaerobius trueperi</name>
    <dbReference type="NCBI Taxonomy" id="759412"/>
    <lineage>
        <taxon>Bacteria</taxon>
        <taxon>Bacillati</taxon>
        <taxon>Bacillota</taxon>
        <taxon>Clostridia</taxon>
        <taxon>Natranaerobiales</taxon>
        <taxon>Natranaerobiaceae</taxon>
        <taxon>Natranaerobius</taxon>
    </lineage>
</organism>
<dbReference type="AlphaFoldDB" id="A0A226C0R4"/>
<dbReference type="EMBL" id="NIQC01000007">
    <property type="protein sequence ID" value="OWZ84184.1"/>
    <property type="molecule type" value="Genomic_DNA"/>
</dbReference>
<dbReference type="GO" id="GO:0006400">
    <property type="term" value="P:tRNA modification"/>
    <property type="evidence" value="ECO:0007669"/>
    <property type="project" value="UniProtKB-UniRule"/>
</dbReference>
<dbReference type="NCBIfam" id="NF010191">
    <property type="entry name" value="PRK13670.1"/>
    <property type="match status" value="1"/>
</dbReference>
<dbReference type="Proteomes" id="UP000214588">
    <property type="component" value="Unassembled WGS sequence"/>
</dbReference>
<comment type="subcellular location">
    <subcellularLocation>
        <location evidence="2">Cytoplasm</location>
    </subcellularLocation>
</comment>
<keyword evidence="4" id="KW-1185">Reference proteome</keyword>
<dbReference type="Pfam" id="PF05636">
    <property type="entry name" value="HIGH_NTase1"/>
    <property type="match status" value="1"/>
</dbReference>
<keyword evidence="1 2" id="KW-0819">tRNA processing</keyword>
<keyword evidence="2" id="KW-0820">tRNA-binding</keyword>
<evidence type="ECO:0000313" key="4">
    <source>
        <dbReference type="Proteomes" id="UP000214588"/>
    </source>
</evidence>
<dbReference type="GO" id="GO:0016879">
    <property type="term" value="F:ligase activity, forming carbon-nitrogen bonds"/>
    <property type="evidence" value="ECO:0007669"/>
    <property type="project" value="UniProtKB-UniRule"/>
</dbReference>